<comment type="caution">
    <text evidence="2">The sequence shown here is derived from an EMBL/GenBank/DDBJ whole genome shotgun (WGS) entry which is preliminary data.</text>
</comment>
<sequence length="191" mass="20383">MMGVAWRGSGGSEALGVDREGGFCVCPSWALPYDDYGPPGRGRCTWKSVTLPDQSDPRLGRPIAVKGWGALAAMGLPSHRALPSGKVTDFQRHLPRSGDLLGAGRGAAPGGSSQLTPLMELRSREVSSLAGLRKILRVRKPRGYIAASAPLEVLCPRERSLEVRDFARRERTATGEAHSRERAPGGSLSKA</sequence>
<proteinExistence type="predicted"/>
<evidence type="ECO:0000313" key="3">
    <source>
        <dbReference type="Proteomes" id="UP000593565"/>
    </source>
</evidence>
<dbReference type="Proteomes" id="UP000593565">
    <property type="component" value="Unassembled WGS sequence"/>
</dbReference>
<accession>A0A7J5ZPU5</accession>
<dbReference type="AlphaFoldDB" id="A0A7J5ZPU5"/>
<gene>
    <name evidence="2" type="ORF">AMELA_G00265820</name>
</gene>
<evidence type="ECO:0000256" key="1">
    <source>
        <dbReference type="SAM" id="MobiDB-lite"/>
    </source>
</evidence>
<feature type="region of interest" description="Disordered" evidence="1">
    <location>
        <begin position="164"/>
        <end position="191"/>
    </location>
</feature>
<name>A0A7J5ZPU5_AMEME</name>
<feature type="region of interest" description="Disordered" evidence="1">
    <location>
        <begin position="94"/>
        <end position="115"/>
    </location>
</feature>
<keyword evidence="3" id="KW-1185">Reference proteome</keyword>
<evidence type="ECO:0000313" key="2">
    <source>
        <dbReference type="EMBL" id="KAF4072694.1"/>
    </source>
</evidence>
<protein>
    <submittedName>
        <fullName evidence="2">Uncharacterized protein</fullName>
    </submittedName>
</protein>
<dbReference type="EMBL" id="JAAGNN010000025">
    <property type="protein sequence ID" value="KAF4072694.1"/>
    <property type="molecule type" value="Genomic_DNA"/>
</dbReference>
<feature type="compositionally biased region" description="Basic and acidic residues" evidence="1">
    <location>
        <begin position="164"/>
        <end position="183"/>
    </location>
</feature>
<reference evidence="2 3" key="1">
    <citation type="submission" date="2020-02" db="EMBL/GenBank/DDBJ databases">
        <title>A chromosome-scale genome assembly of the black bullhead catfish (Ameiurus melas).</title>
        <authorList>
            <person name="Wen M."/>
            <person name="Zham M."/>
            <person name="Cabau C."/>
            <person name="Klopp C."/>
            <person name="Donnadieu C."/>
            <person name="Roques C."/>
            <person name="Bouchez O."/>
            <person name="Lampietro C."/>
            <person name="Jouanno E."/>
            <person name="Herpin A."/>
            <person name="Louis A."/>
            <person name="Berthelot C."/>
            <person name="Parey E."/>
            <person name="Roest-Crollius H."/>
            <person name="Braasch I."/>
            <person name="Postlethwait J."/>
            <person name="Robinson-Rechavi M."/>
            <person name="Echchiki A."/>
            <person name="Begum T."/>
            <person name="Montfort J."/>
            <person name="Schartl M."/>
            <person name="Bobe J."/>
            <person name="Guiguen Y."/>
        </authorList>
    </citation>
    <scope>NUCLEOTIDE SEQUENCE [LARGE SCALE GENOMIC DNA]</scope>
    <source>
        <strain evidence="2">M_S1</strain>
        <tissue evidence="2">Blood</tissue>
    </source>
</reference>
<organism evidence="2 3">
    <name type="scientific">Ameiurus melas</name>
    <name type="common">Black bullhead</name>
    <name type="synonym">Silurus melas</name>
    <dbReference type="NCBI Taxonomy" id="219545"/>
    <lineage>
        <taxon>Eukaryota</taxon>
        <taxon>Metazoa</taxon>
        <taxon>Chordata</taxon>
        <taxon>Craniata</taxon>
        <taxon>Vertebrata</taxon>
        <taxon>Euteleostomi</taxon>
        <taxon>Actinopterygii</taxon>
        <taxon>Neopterygii</taxon>
        <taxon>Teleostei</taxon>
        <taxon>Ostariophysi</taxon>
        <taxon>Siluriformes</taxon>
        <taxon>Ictaluridae</taxon>
        <taxon>Ameiurus</taxon>
    </lineage>
</organism>